<proteinExistence type="predicted"/>
<accession>A0AC60PH97</accession>
<evidence type="ECO:0000313" key="1">
    <source>
        <dbReference type="EMBL" id="KAG0419822.1"/>
    </source>
</evidence>
<gene>
    <name evidence="1" type="ORF">HPB47_003851</name>
</gene>
<keyword evidence="2" id="KW-1185">Reference proteome</keyword>
<sequence>MVDESTKTAEVAMVTSDVTRPIMRCAATPTPLMPETGASELRSKKRSGFRKGHVVKEDAANKKNELKTVSIGRIWRSLGDVRTLPLPWLPAPTAVGRDRREQSEYEDERKGTSRRYRTPLNYCRPEHPLDHNWPPGSALMRAKQCTRRTNYVEQGGVSGTLIDCQLRWHGGFWAEGGHTRSHDHFFDVEITVPSF</sequence>
<comment type="caution">
    <text evidence="1">The sequence shown here is derived from an EMBL/GenBank/DDBJ whole genome shotgun (WGS) entry which is preliminary data.</text>
</comment>
<dbReference type="Proteomes" id="UP000805193">
    <property type="component" value="Unassembled WGS sequence"/>
</dbReference>
<dbReference type="EMBL" id="JABSTQ010010573">
    <property type="protein sequence ID" value="KAG0419822.1"/>
    <property type="molecule type" value="Genomic_DNA"/>
</dbReference>
<evidence type="ECO:0000313" key="2">
    <source>
        <dbReference type="Proteomes" id="UP000805193"/>
    </source>
</evidence>
<reference evidence="1 2" key="1">
    <citation type="journal article" date="2020" name="Cell">
        <title>Large-Scale Comparative Analyses of Tick Genomes Elucidate Their Genetic Diversity and Vector Capacities.</title>
        <authorList>
            <consortium name="Tick Genome and Microbiome Consortium (TIGMIC)"/>
            <person name="Jia N."/>
            <person name="Wang J."/>
            <person name="Shi W."/>
            <person name="Du L."/>
            <person name="Sun Y."/>
            <person name="Zhan W."/>
            <person name="Jiang J.F."/>
            <person name="Wang Q."/>
            <person name="Zhang B."/>
            <person name="Ji P."/>
            <person name="Bell-Sakyi L."/>
            <person name="Cui X.M."/>
            <person name="Yuan T.T."/>
            <person name="Jiang B.G."/>
            <person name="Yang W.F."/>
            <person name="Lam T.T."/>
            <person name="Chang Q.C."/>
            <person name="Ding S.J."/>
            <person name="Wang X.J."/>
            <person name="Zhu J.G."/>
            <person name="Ruan X.D."/>
            <person name="Zhao L."/>
            <person name="Wei J.T."/>
            <person name="Ye R.Z."/>
            <person name="Que T.C."/>
            <person name="Du C.H."/>
            <person name="Zhou Y.H."/>
            <person name="Cheng J.X."/>
            <person name="Dai P.F."/>
            <person name="Guo W.B."/>
            <person name="Han X.H."/>
            <person name="Huang E.J."/>
            <person name="Li L.F."/>
            <person name="Wei W."/>
            <person name="Gao Y.C."/>
            <person name="Liu J.Z."/>
            <person name="Shao H.Z."/>
            <person name="Wang X."/>
            <person name="Wang C.C."/>
            <person name="Yang T.C."/>
            <person name="Huo Q.B."/>
            <person name="Li W."/>
            <person name="Chen H.Y."/>
            <person name="Chen S.E."/>
            <person name="Zhou L.G."/>
            <person name="Ni X.B."/>
            <person name="Tian J.H."/>
            <person name="Sheng Y."/>
            <person name="Liu T."/>
            <person name="Pan Y.S."/>
            <person name="Xia L.Y."/>
            <person name="Li J."/>
            <person name="Zhao F."/>
            <person name="Cao W.C."/>
        </authorList>
    </citation>
    <scope>NUCLEOTIDE SEQUENCE [LARGE SCALE GENOMIC DNA]</scope>
    <source>
        <strain evidence="1">Iper-2018</strain>
    </source>
</reference>
<protein>
    <submittedName>
        <fullName evidence="1">Uncharacterized protein</fullName>
    </submittedName>
</protein>
<organism evidence="1 2">
    <name type="scientific">Ixodes persulcatus</name>
    <name type="common">Taiga tick</name>
    <dbReference type="NCBI Taxonomy" id="34615"/>
    <lineage>
        <taxon>Eukaryota</taxon>
        <taxon>Metazoa</taxon>
        <taxon>Ecdysozoa</taxon>
        <taxon>Arthropoda</taxon>
        <taxon>Chelicerata</taxon>
        <taxon>Arachnida</taxon>
        <taxon>Acari</taxon>
        <taxon>Parasitiformes</taxon>
        <taxon>Ixodida</taxon>
        <taxon>Ixodoidea</taxon>
        <taxon>Ixodidae</taxon>
        <taxon>Ixodinae</taxon>
        <taxon>Ixodes</taxon>
    </lineage>
</organism>
<name>A0AC60PH97_IXOPE</name>